<dbReference type="KEGG" id="acog:HWD57_14540"/>
<evidence type="ECO:0000256" key="4">
    <source>
        <dbReference type="ARBA" id="ARBA00023186"/>
    </source>
</evidence>
<keyword evidence="1" id="KW-0963">Cytoplasm</keyword>
<keyword evidence="4" id="KW-0143">Chaperone</keyword>
<keyword evidence="5" id="KW-0676">Redox-active center</keyword>
<dbReference type="Pfam" id="PF01430">
    <property type="entry name" value="HSP33"/>
    <property type="match status" value="1"/>
</dbReference>
<dbReference type="GO" id="GO:0042026">
    <property type="term" value="P:protein refolding"/>
    <property type="evidence" value="ECO:0007669"/>
    <property type="project" value="TreeGrafter"/>
</dbReference>
<reference evidence="7 9" key="2">
    <citation type="journal article" date="2019" name="Microbiome">
        <title>Annotated bacterial chromosomes from frame-shift-corrected long-read metagenomic data.</title>
        <authorList>
            <person name="Arumugam K."/>
            <person name="Bagci C."/>
            <person name="Bessarab I."/>
            <person name="Beier S."/>
            <person name="Buchfink B."/>
            <person name="Gorska A."/>
            <person name="Qiu G."/>
            <person name="Huson D.H."/>
            <person name="Williams R.B.H."/>
        </authorList>
    </citation>
    <scope>NUCLEOTIDE SEQUENCE [LARGE SCALE GENOMIC DNA]</scope>
    <source>
        <strain evidence="7">SSA1</strain>
    </source>
</reference>
<protein>
    <submittedName>
        <fullName evidence="6">Heat shock protein 33</fullName>
    </submittedName>
    <submittedName>
        <fullName evidence="7">Hsp33 family molecular chaperone HslO</fullName>
    </submittedName>
</protein>
<accession>A0A7D5NBR0</accession>
<organism evidence="6 8">
    <name type="scientific">Candidatus Accumulibacter cognatus</name>
    <dbReference type="NCBI Taxonomy" id="2954383"/>
    <lineage>
        <taxon>Bacteria</taxon>
        <taxon>Pseudomonadati</taxon>
        <taxon>Pseudomonadota</taxon>
        <taxon>Betaproteobacteria</taxon>
        <taxon>Candidatus Accumulibacter</taxon>
    </lineage>
</organism>
<dbReference type="Gene3D" id="3.90.1280.10">
    <property type="entry name" value="HSP33 redox switch-like"/>
    <property type="match status" value="1"/>
</dbReference>
<dbReference type="SUPFAM" id="SSF118352">
    <property type="entry name" value="HSP33 redox switch-like"/>
    <property type="match status" value="1"/>
</dbReference>
<evidence type="ECO:0000256" key="5">
    <source>
        <dbReference type="ARBA" id="ARBA00023284"/>
    </source>
</evidence>
<keyword evidence="8" id="KW-1185">Reference proteome</keyword>
<dbReference type="STRING" id="1453999.AW06_003280"/>
<dbReference type="Proteomes" id="UP000021315">
    <property type="component" value="Unassembled WGS sequence"/>
</dbReference>
<dbReference type="EMBL" id="JDST02000078">
    <property type="protein sequence ID" value="KFB75665.1"/>
    <property type="molecule type" value="Genomic_DNA"/>
</dbReference>
<dbReference type="EMBL" id="CP058708">
    <property type="protein sequence ID" value="QLH50874.1"/>
    <property type="molecule type" value="Genomic_DNA"/>
</dbReference>
<keyword evidence="6" id="KW-0346">Stress response</keyword>
<evidence type="ECO:0000256" key="1">
    <source>
        <dbReference type="ARBA" id="ARBA00022490"/>
    </source>
</evidence>
<gene>
    <name evidence="6" type="primary">hslO</name>
    <name evidence="6" type="ORF">AW06_003280</name>
    <name evidence="7" type="ORF">HWD57_14540</name>
</gene>
<evidence type="ECO:0000313" key="8">
    <source>
        <dbReference type="Proteomes" id="UP000021315"/>
    </source>
</evidence>
<dbReference type="InterPro" id="IPR000397">
    <property type="entry name" value="Heat_shock_Hsp33"/>
</dbReference>
<name>A0A080M5B5_9PROT</name>
<reference evidence="6 8" key="1">
    <citation type="submission" date="2014-02" db="EMBL/GenBank/DDBJ databases">
        <title>Expanding our view of genomic diversity in Candidatus Accumulibacter clades.</title>
        <authorList>
            <person name="Skennerton C.T."/>
            <person name="Barr J.J."/>
            <person name="Slater F.R."/>
            <person name="Bond P.L."/>
            <person name="Tyson G.W."/>
        </authorList>
    </citation>
    <scope>NUCLEOTIDE SEQUENCE [LARGE SCALE GENOMIC DNA]</scope>
    <source>
        <strain evidence="8">SK-02</strain>
    </source>
</reference>
<sequence>MLDDCLSRFLLDDLDIRGAVVRLGPAWRKMLANRDYPAPVAQLLGEMSVTTLLLADNLKQSGRLTIQMRGSGPVSLLVIDCNEQLQIRGMARCAAQPQAHSVPELLGDGQLLLTLDRPSMREPYQSIVPLDGESIAEVFEHYLDQSEQLPARFFLAASASAASGLLVQKLPAADQCDADGWTRVEALAATVKAAELLTLSAEELLSRLFPEETVRLFPARPVIHHCPENWEKVRALLRSLGPTEVYATLREHGEVLIRDDLCNLEYRFDAAAIDALFSDTLQTTSPTLH</sequence>
<dbReference type="GO" id="GO:0051082">
    <property type="term" value="F:unfolded protein binding"/>
    <property type="evidence" value="ECO:0007669"/>
    <property type="project" value="InterPro"/>
</dbReference>
<dbReference type="GO" id="GO:0005737">
    <property type="term" value="C:cytoplasm"/>
    <property type="evidence" value="ECO:0007669"/>
    <property type="project" value="InterPro"/>
</dbReference>
<keyword evidence="3" id="KW-1015">Disulfide bond</keyword>
<dbReference type="GO" id="GO:0044183">
    <property type="term" value="F:protein folding chaperone"/>
    <property type="evidence" value="ECO:0007669"/>
    <property type="project" value="TreeGrafter"/>
</dbReference>
<dbReference type="Proteomes" id="UP000509684">
    <property type="component" value="Chromosome"/>
</dbReference>
<dbReference type="PIRSF" id="PIRSF005261">
    <property type="entry name" value="Heat_shock_Hsp33"/>
    <property type="match status" value="1"/>
</dbReference>
<dbReference type="InterPro" id="IPR016154">
    <property type="entry name" value="Heat_shock_Hsp33_C"/>
</dbReference>
<keyword evidence="2" id="KW-0862">Zinc</keyword>
<proteinExistence type="predicted"/>
<dbReference type="PANTHER" id="PTHR30111:SF1">
    <property type="entry name" value="33 KDA CHAPERONIN"/>
    <property type="match status" value="1"/>
</dbReference>
<dbReference type="InterPro" id="IPR016153">
    <property type="entry name" value="Heat_shock_Hsp33_N"/>
</dbReference>
<evidence type="ECO:0000313" key="6">
    <source>
        <dbReference type="EMBL" id="KFB75665.1"/>
    </source>
</evidence>
<evidence type="ECO:0000313" key="9">
    <source>
        <dbReference type="Proteomes" id="UP000509684"/>
    </source>
</evidence>
<evidence type="ECO:0000256" key="2">
    <source>
        <dbReference type="ARBA" id="ARBA00022833"/>
    </source>
</evidence>
<accession>A0A080M5B5</accession>
<dbReference type="SUPFAM" id="SSF64397">
    <property type="entry name" value="Hsp33 domain"/>
    <property type="match status" value="1"/>
</dbReference>
<reference evidence="7" key="3">
    <citation type="submission" date="2020-06" db="EMBL/GenBank/DDBJ databases">
        <authorList>
            <person name="Arumugam K."/>
            <person name="Besarab I."/>
            <person name="Haryono M."/>
            <person name="Bagci C."/>
            <person name="Beier S."/>
            <person name="Buchfink B."/>
            <person name="Gorska A."/>
            <person name="Qiu G."/>
            <person name="Huson D.H."/>
            <person name="Williams R.B."/>
        </authorList>
    </citation>
    <scope>NUCLEOTIDE SEQUENCE</scope>
    <source>
        <strain evidence="7">SSA1</strain>
    </source>
</reference>
<dbReference type="RefSeq" id="WP_034951513.1">
    <property type="nucleotide sequence ID" value="NZ_JDST02000078.1"/>
</dbReference>
<dbReference type="Gene3D" id="1.10.287.480">
    <property type="entry name" value="helix hairpin bin"/>
    <property type="match status" value="1"/>
</dbReference>
<dbReference type="InterPro" id="IPR023212">
    <property type="entry name" value="Hsp33_helix_hairpin_bin_dom_sf"/>
</dbReference>
<dbReference type="PANTHER" id="PTHR30111">
    <property type="entry name" value="33 KDA CHAPERONIN"/>
    <property type="match status" value="1"/>
</dbReference>
<evidence type="ECO:0000256" key="3">
    <source>
        <dbReference type="ARBA" id="ARBA00023157"/>
    </source>
</evidence>
<evidence type="ECO:0000313" key="7">
    <source>
        <dbReference type="EMBL" id="QLH50874.1"/>
    </source>
</evidence>
<dbReference type="CDD" id="cd00498">
    <property type="entry name" value="Hsp33"/>
    <property type="match status" value="1"/>
</dbReference>
<dbReference type="AlphaFoldDB" id="A0A080M5B5"/>
<dbReference type="Gene3D" id="3.55.30.10">
    <property type="entry name" value="Hsp33 domain"/>
    <property type="match status" value="1"/>
</dbReference>